<evidence type="ECO:0000313" key="2">
    <source>
        <dbReference type="EMBL" id="KAH8984431.1"/>
    </source>
</evidence>
<feature type="compositionally biased region" description="Low complexity" evidence="1">
    <location>
        <begin position="80"/>
        <end position="96"/>
    </location>
</feature>
<dbReference type="Proteomes" id="UP001201163">
    <property type="component" value="Unassembled WGS sequence"/>
</dbReference>
<name>A0AAD4LAI7_9AGAM</name>
<sequence>MFSPRRWDTKIRLLSICSSWSRVFSFVVPTCSSLVYSHLANRRHPSRVDVHFIRFVRLACHTSPTRSDRLRSQVINPGNSSATRSSFSVMSSRFSG</sequence>
<feature type="region of interest" description="Disordered" evidence="1">
    <location>
        <begin position="70"/>
        <end position="96"/>
    </location>
</feature>
<keyword evidence="3" id="KW-1185">Reference proteome</keyword>
<reference evidence="2" key="1">
    <citation type="submission" date="2022-01" db="EMBL/GenBank/DDBJ databases">
        <title>Comparative genomics reveals a dynamic genome evolution in the ectomycorrhizal milk-cap (Lactarius) mushrooms.</title>
        <authorList>
            <consortium name="DOE Joint Genome Institute"/>
            <person name="Lebreton A."/>
            <person name="Tang N."/>
            <person name="Kuo A."/>
            <person name="LaButti K."/>
            <person name="Drula E."/>
            <person name="Barry K."/>
            <person name="Clum A."/>
            <person name="Lipzen A."/>
            <person name="Mousain D."/>
            <person name="Ng V."/>
            <person name="Wang R."/>
            <person name="Wang X."/>
            <person name="Dai Y."/>
            <person name="Henrissat B."/>
            <person name="Grigoriev I.V."/>
            <person name="Guerin-Laguette A."/>
            <person name="Yu F."/>
            <person name="Martin F.M."/>
        </authorList>
    </citation>
    <scope>NUCLEOTIDE SEQUENCE</scope>
    <source>
        <strain evidence="2">QP</strain>
    </source>
</reference>
<evidence type="ECO:0000313" key="3">
    <source>
        <dbReference type="Proteomes" id="UP001201163"/>
    </source>
</evidence>
<organism evidence="2 3">
    <name type="scientific">Lactarius akahatsu</name>
    <dbReference type="NCBI Taxonomy" id="416441"/>
    <lineage>
        <taxon>Eukaryota</taxon>
        <taxon>Fungi</taxon>
        <taxon>Dikarya</taxon>
        <taxon>Basidiomycota</taxon>
        <taxon>Agaricomycotina</taxon>
        <taxon>Agaricomycetes</taxon>
        <taxon>Russulales</taxon>
        <taxon>Russulaceae</taxon>
        <taxon>Lactarius</taxon>
    </lineage>
</organism>
<proteinExistence type="predicted"/>
<gene>
    <name evidence="2" type="ORF">EDB92DRAFT_1886962</name>
</gene>
<dbReference type="AlphaFoldDB" id="A0AAD4LAI7"/>
<dbReference type="EMBL" id="JAKELL010000076">
    <property type="protein sequence ID" value="KAH8984431.1"/>
    <property type="molecule type" value="Genomic_DNA"/>
</dbReference>
<accession>A0AAD4LAI7</accession>
<protein>
    <submittedName>
        <fullName evidence="2">Uncharacterized protein</fullName>
    </submittedName>
</protein>
<comment type="caution">
    <text evidence="2">The sequence shown here is derived from an EMBL/GenBank/DDBJ whole genome shotgun (WGS) entry which is preliminary data.</text>
</comment>
<evidence type="ECO:0000256" key="1">
    <source>
        <dbReference type="SAM" id="MobiDB-lite"/>
    </source>
</evidence>